<dbReference type="InterPro" id="IPR016181">
    <property type="entry name" value="Acyl_CoA_acyltransferase"/>
</dbReference>
<reference evidence="2" key="1">
    <citation type="submission" date="2016-06" db="EMBL/GenBank/DDBJ databases">
        <authorList>
            <person name="Varghese N."/>
            <person name="Submissions Spin"/>
        </authorList>
    </citation>
    <scope>NUCLEOTIDE SEQUENCE [LARGE SCALE GENOMIC DNA]</scope>
    <source>
        <strain evidence="2">DSM 44814</strain>
    </source>
</reference>
<organism evidence="1 2">
    <name type="scientific">Micromonospora eburnea</name>
    <dbReference type="NCBI Taxonomy" id="227316"/>
    <lineage>
        <taxon>Bacteria</taxon>
        <taxon>Bacillati</taxon>
        <taxon>Actinomycetota</taxon>
        <taxon>Actinomycetes</taxon>
        <taxon>Micromonosporales</taxon>
        <taxon>Micromonosporaceae</taxon>
        <taxon>Micromonospora</taxon>
    </lineage>
</organism>
<proteinExistence type="predicted"/>
<dbReference type="SUPFAM" id="SSF56784">
    <property type="entry name" value="HAD-like"/>
    <property type="match status" value="1"/>
</dbReference>
<keyword evidence="2" id="KW-1185">Reference proteome</keyword>
<dbReference type="Proteomes" id="UP000199696">
    <property type="component" value="Unassembled WGS sequence"/>
</dbReference>
<evidence type="ECO:0000313" key="1">
    <source>
        <dbReference type="EMBL" id="SCL53894.1"/>
    </source>
</evidence>
<dbReference type="RefSeq" id="WP_244161894.1">
    <property type="nucleotide sequence ID" value="NZ_FMHY01000002.1"/>
</dbReference>
<dbReference type="Gene3D" id="3.40.50.1000">
    <property type="entry name" value="HAD superfamily/HAD-like"/>
    <property type="match status" value="1"/>
</dbReference>
<dbReference type="AlphaFoldDB" id="A0A1C6UIV9"/>
<protein>
    <submittedName>
        <fullName evidence="1">Methoxymalonate biosynthesis protein</fullName>
    </submittedName>
</protein>
<dbReference type="InterPro" id="IPR010033">
    <property type="entry name" value="HAD_SF_ppase_IIIC"/>
</dbReference>
<dbReference type="NCBIfam" id="TIGR01686">
    <property type="entry name" value="FkbH"/>
    <property type="match status" value="1"/>
</dbReference>
<dbReference type="STRING" id="227316.GA0070604_2876"/>
<dbReference type="NCBIfam" id="TIGR01681">
    <property type="entry name" value="HAD-SF-IIIC"/>
    <property type="match status" value="1"/>
</dbReference>
<dbReference type="EMBL" id="FMHY01000002">
    <property type="protein sequence ID" value="SCL53894.1"/>
    <property type="molecule type" value="Genomic_DNA"/>
</dbReference>
<accession>A0A1C6UIV9</accession>
<name>A0A1C6UIV9_9ACTN</name>
<dbReference type="SUPFAM" id="SSF55729">
    <property type="entry name" value="Acyl-CoA N-acyltransferases (Nat)"/>
    <property type="match status" value="1"/>
</dbReference>
<sequence>MSDTTLVKCLVWDLDNTLWQGTLLEGDSTPVSDEVRAVVDQLDARGILQSVASKNDPEPATARLVELGMADYLVLPQIGWGPKSEAVRRIADRLGFAHNTIAFIDDQPAERAEVAFHLPDVRCYSSDQAVALLDLPEFTPRTVTVDSRRRRHMYQAGLQRETAQSAFQGTSEEFLRSLELRMTIQRAEEAELARVEELTLRTSQMNATGVHYSRAALRELIGSSDHEVLVATLTDRFGPHGAIGVVMLEVRPDRWHLKLLATSCRVVSFGAGTAILGWVIDQAARAGAHLVADFRPTDRNRLMEVTYRFAGLTDDPCACLAGCPTTDGIQRLHVVAARRPAPAALRLDAVDLVADHVVQPPAPRSERPLANQRDAVGHAEHRDVHPAVAVEESVEFPHRHGVRVPRV</sequence>
<dbReference type="Gene3D" id="3.40.630.30">
    <property type="match status" value="1"/>
</dbReference>
<dbReference type="InterPro" id="IPR036412">
    <property type="entry name" value="HAD-like_sf"/>
</dbReference>
<evidence type="ECO:0000313" key="2">
    <source>
        <dbReference type="Proteomes" id="UP000199696"/>
    </source>
</evidence>
<gene>
    <name evidence="1" type="ORF">GA0070604_2876</name>
</gene>
<dbReference type="InterPro" id="IPR010037">
    <property type="entry name" value="FkbH_domain"/>
</dbReference>
<dbReference type="InterPro" id="IPR023214">
    <property type="entry name" value="HAD_sf"/>
</dbReference>